<evidence type="ECO:0000313" key="2">
    <source>
        <dbReference type="Proteomes" id="UP000789759"/>
    </source>
</evidence>
<organism evidence="1 2">
    <name type="scientific">Cetraspora pellucida</name>
    <dbReference type="NCBI Taxonomy" id="1433469"/>
    <lineage>
        <taxon>Eukaryota</taxon>
        <taxon>Fungi</taxon>
        <taxon>Fungi incertae sedis</taxon>
        <taxon>Mucoromycota</taxon>
        <taxon>Glomeromycotina</taxon>
        <taxon>Glomeromycetes</taxon>
        <taxon>Diversisporales</taxon>
        <taxon>Gigasporaceae</taxon>
        <taxon>Cetraspora</taxon>
    </lineage>
</organism>
<dbReference type="Proteomes" id="UP000789759">
    <property type="component" value="Unassembled WGS sequence"/>
</dbReference>
<evidence type="ECO:0000313" key="1">
    <source>
        <dbReference type="EMBL" id="CAG8607945.1"/>
    </source>
</evidence>
<protein>
    <submittedName>
        <fullName evidence="1">1776_t:CDS:1</fullName>
    </submittedName>
</protein>
<dbReference type="OrthoDB" id="2358320at2759"/>
<dbReference type="AlphaFoldDB" id="A0A9N9CLG5"/>
<accession>A0A9N9CLG5</accession>
<proteinExistence type="predicted"/>
<dbReference type="EMBL" id="CAJVQA010004852">
    <property type="protein sequence ID" value="CAG8607945.1"/>
    <property type="molecule type" value="Genomic_DNA"/>
</dbReference>
<comment type="caution">
    <text evidence="1">The sequence shown here is derived from an EMBL/GenBank/DDBJ whole genome shotgun (WGS) entry which is preliminary data.</text>
</comment>
<keyword evidence="2" id="KW-1185">Reference proteome</keyword>
<sequence>MFKAIYEDPNIHLTWPKVLIIDKAERDHQKFKKHSYIHQDAVDFFIYYYLRDVNFAIKKALKNEKIIAKPSVKHHRPIGFDESQLTYKDSVLYLLEPRELEFGRRRITDMNWSSKVYHIKESLIQKNQLVLYWLIDENRDGFERSFVNEQLIKVGKVVYPPKWILKQY</sequence>
<name>A0A9N9CLG5_9GLOM</name>
<reference evidence="1" key="1">
    <citation type="submission" date="2021-06" db="EMBL/GenBank/DDBJ databases">
        <authorList>
            <person name="Kallberg Y."/>
            <person name="Tangrot J."/>
            <person name="Rosling A."/>
        </authorList>
    </citation>
    <scope>NUCLEOTIDE SEQUENCE</scope>
    <source>
        <strain evidence="1">FL966</strain>
    </source>
</reference>
<gene>
    <name evidence="1" type="ORF">CPELLU_LOCUS7313</name>
</gene>